<dbReference type="PANTHER" id="PTHR32305">
    <property type="match status" value="1"/>
</dbReference>
<keyword evidence="3" id="KW-0472">Membrane</keyword>
<feature type="transmembrane region" description="Helical" evidence="3">
    <location>
        <begin position="2053"/>
        <end position="2073"/>
    </location>
</feature>
<gene>
    <name evidence="5" type="ORF">CNYM01_06402</name>
</gene>
<keyword evidence="6" id="KW-1185">Reference proteome</keyword>
<dbReference type="EMBL" id="JEMN01001140">
    <property type="protein sequence ID" value="KXH46724.1"/>
    <property type="molecule type" value="Genomic_DNA"/>
</dbReference>
<evidence type="ECO:0000313" key="6">
    <source>
        <dbReference type="Proteomes" id="UP000070054"/>
    </source>
</evidence>
<dbReference type="NCBIfam" id="TIGR01643">
    <property type="entry name" value="YD_repeat_2x"/>
    <property type="match status" value="2"/>
</dbReference>
<evidence type="ECO:0000256" key="3">
    <source>
        <dbReference type="SAM" id="Phobius"/>
    </source>
</evidence>
<dbReference type="Pfam" id="PF05593">
    <property type="entry name" value="RHS_repeat"/>
    <property type="match status" value="1"/>
</dbReference>
<dbReference type="GO" id="GO:0016740">
    <property type="term" value="F:transferase activity"/>
    <property type="evidence" value="ECO:0007669"/>
    <property type="project" value="InterPro"/>
</dbReference>
<feature type="transmembrane region" description="Helical" evidence="3">
    <location>
        <begin position="1978"/>
        <end position="2002"/>
    </location>
</feature>
<dbReference type="Pfam" id="PF25023">
    <property type="entry name" value="TEN_YD-shell"/>
    <property type="match status" value="1"/>
</dbReference>
<feature type="transmembrane region" description="Helical" evidence="3">
    <location>
        <begin position="2009"/>
        <end position="2033"/>
    </location>
</feature>
<accession>A0A135TF12</accession>
<keyword evidence="3" id="KW-1133">Transmembrane helix</keyword>
<dbReference type="Proteomes" id="UP000070054">
    <property type="component" value="Unassembled WGS sequence"/>
</dbReference>
<protein>
    <recommendedName>
        <fullName evidence="4">Teneurin-like YD-shell domain-containing protein</fullName>
    </recommendedName>
</protein>
<dbReference type="PANTHER" id="PTHR32305:SF15">
    <property type="entry name" value="PROTEIN RHSA-RELATED"/>
    <property type="match status" value="1"/>
</dbReference>
<evidence type="ECO:0000256" key="1">
    <source>
        <dbReference type="ARBA" id="ARBA00022737"/>
    </source>
</evidence>
<dbReference type="InterPro" id="IPR050708">
    <property type="entry name" value="T6SS_VgrG/RHS"/>
</dbReference>
<keyword evidence="3" id="KW-0812">Transmembrane</keyword>
<sequence>MDRPSGALAVDANGHASYSFRITVPSGIGQGNTPKLSLQYSQTRDAAGTCGLRWAVAGLSSIERVAPSRAIRQHPDFLASKEVPVPWRLAVDGAELICFQGSYDTGDARYCTQVDAGQVVTSLASGGFQLLDTDGRTKEYGTTPDSRLLPGQWRLSSTTDAHGNTVTYHYSQSPGLVAGGSRPPSEKDSSSTSSTQVSYIDTIQYTSNPRNGYKGRCWLTFLYNTRPDRAVVVRHGQLRNIGYRLERIEARVGSPDSAQQSDLTRAFDLSYTSSPASGESLLASITERGSKNNALTPTTFTYTAADGSATGTSPFAQDPAGAFTLRTGAAPAAILPLDTTGRGYSDLVCLELPSPSGLFQVRTLAAMPSHQKQSSQTYAPPKLQWPHDKNLGMDAEHAPVQLPWTDVNNIPDILVADLNHDGRSDLVIPYRDPKRNSLSFAVLRANGQGFDKPIIITSGFAWQHGSRFLLADTTGDGQIDILQMITDHGARTYSLRTFYDVATMLTRPNAIPPSHQSPVWPVRGLTIEHFVFHNDTTCAPALVHVMEGSAGVGSRCLWVDVISMGSMQHVSEGQAFSLLSSQSILTYVPEDKVRRSTAVCDVNGDGCLDIVVCTARVASCGGGDTATFTMTTTTFLHDSNGNFARQPEQTSVVTSAKPMDLGRVFAVNPSSARFGGIAYAYPNADNKTWNCILAAGNSDGQLGPFQALSQPLVQTGGASLGDPADQLHLTPIDLNGVSRCGWLAYSLYDNHAVVRPIYNNLQLSDHLQTVTSPIGLRSTIEYGSATRAEVYESGVDYKTYRPADDDENVRCIAIPAYLVTRVREDNDARVNPLPYSANYEYKYHNGAFDVKRRSWSSFEKVSRTETVSGVRALTTYFQEWPLCGLVKTRDTYGSSPIALQRRIKGLEKSHQSTWAGDELILLKSVSNDFEAVKRSGRPACYVVRQTLRARTYFDDLGKVAERLLMTEFGYDGESRDRTVEYSYEISEPTKNKTRLGEQWKFSQYAPTTRLGVQGLTAASKVTSNAGSNNFSTYSSSSDLSLTQFVYNDQGFITTQRLWSSDSQQFVESTLGYDAFGNLLAETSTTGLSTIMTYDGLYPQYVVGTTLKGTGVDLKTAYAWDARYGVATVHMSEKGVIQTTTVDEWGRERTKAITATKSDTDDFKWDGGPAGTSVKSQDFGKILETSRLCRNQETSYATTDIDPVTSKPAPTKSVAKFAGPSSMPVLPATHFVDCKGRNRRSAEQLDAESSGGGGVASSRSWAFFEYDTGNNPVVRSTLYAPDPSGWSTAPDNSRSTLSVFNALGRAVLLVRPTSNPTDGFTAIDAVYGRGGSTRTTHFSTAKLIGDFSSPIATRTIVETDYQEFASVNGKDKIVLSRNGSGQVKTWKYDGRGRLVELTDAGGRVEQRKYNSLGCVVEINDPYQNPVKRTRGLTRSYDAGGRLVREVNVLGEALERTYDAMGRTVEIVGKDVNGNVLRTTRFRFDEPGTGPGTGKGLLAGLTIECSPDTVDAAGKSRAVRKLEYEYTYDEAARKTGQSLNLTGDVPFWDDSKSIVLKSAWTYDSLGRILTQTLPDSTTVNSTYSGLRLAQKKMQAPPVGGGQSGWDISASTTAFSESGTPTAWTVRGSELAQGGWHHEVAFDKLGLPTRMTLLEGQEQGQGKRLVDHNLVYNALDQVSSLNESVSGSSIAYDYIDRRLVASHSAEGVNRKYSYSPSGDLTGKDGMSLSYSSHEDSTRIEGSRDGKTVFWSTSDAAGRLTTRKNGDSPEMSYTYDENGKMSCATSSKGSSIMFSDHGLFTVVRQAPDGSIEINADPEYQEILSKDGSKTVKKGFKFPDQTAVTVWTKIMPSVAGSPPIEDQKSRKFQVPMTNHKGSITHVFDGSDRRLIRQITYDDYGQAIKSTGSKTSRSSREFEGAVMDDLSELLDFGARMYDPVIGRFTTPDSILTLRQTLYPDGMNRMAFENNDPVNHTDPTGHFSWMFWVAIVVGILLIAAFIVLTVVTLGADLPILAAIGLGAASGFLLGAGMASVTYAWKHRNVTDAGTFFKGWAVEVAIGGAVGAVTGAITGGLGAYWSGAGFMTKAAAGSLETAAADAGPTAGSAVSDIGDVVGPEVAEDTNANANMIVEQEQEAAGLTSRSENLVDPDEPLISTSRVARSNTNTNYGTTAASDGAQGAKTSALAEATGGAARPSPSVLAMKQFALRLALNPSANVGQNFATNAADNWAYGTHNEVTSLDLVMDIFTGALSAGLPVAQNTQVFRGVTAAVGTWAKGFGTLGRAGLGAAGVSILATVGGIAQLVDQFIFHD</sequence>
<dbReference type="SUPFAM" id="SSF69318">
    <property type="entry name" value="Integrin alpha N-terminal domain"/>
    <property type="match status" value="1"/>
</dbReference>
<dbReference type="OrthoDB" id="442731at2759"/>
<organism evidence="5 6">
    <name type="scientific">Colletotrichum nymphaeae SA-01</name>
    <dbReference type="NCBI Taxonomy" id="1460502"/>
    <lineage>
        <taxon>Eukaryota</taxon>
        <taxon>Fungi</taxon>
        <taxon>Dikarya</taxon>
        <taxon>Ascomycota</taxon>
        <taxon>Pezizomycotina</taxon>
        <taxon>Sordariomycetes</taxon>
        <taxon>Hypocreomycetidae</taxon>
        <taxon>Glomerellales</taxon>
        <taxon>Glomerellaceae</taxon>
        <taxon>Colletotrichum</taxon>
        <taxon>Colletotrichum acutatum species complex</taxon>
    </lineage>
</organism>
<evidence type="ECO:0000256" key="2">
    <source>
        <dbReference type="SAM" id="MobiDB-lite"/>
    </source>
</evidence>
<name>A0A135TF12_9PEZI</name>
<reference evidence="5 6" key="1">
    <citation type="submission" date="2014-02" db="EMBL/GenBank/DDBJ databases">
        <title>The genome sequence of Colletotrichum nymphaeae SA-01.</title>
        <authorList>
            <person name="Baroncelli R."/>
            <person name="Thon M.R."/>
        </authorList>
    </citation>
    <scope>NUCLEOTIDE SEQUENCE [LARGE SCALE GENOMIC DNA]</scope>
    <source>
        <strain evidence="5 6">SA-01</strain>
    </source>
</reference>
<dbReference type="PROSITE" id="PS00599">
    <property type="entry name" value="AA_TRANSFER_CLASS_2"/>
    <property type="match status" value="1"/>
</dbReference>
<proteinExistence type="predicted"/>
<dbReference type="NCBIfam" id="TIGR03696">
    <property type="entry name" value="Rhs_assc_core"/>
    <property type="match status" value="1"/>
</dbReference>
<feature type="domain" description="Teneurin-like YD-shell" evidence="4">
    <location>
        <begin position="1854"/>
        <end position="1967"/>
    </location>
</feature>
<dbReference type="Gene3D" id="2.180.10.10">
    <property type="entry name" value="RHS repeat-associated core"/>
    <property type="match status" value="2"/>
</dbReference>
<comment type="caution">
    <text evidence="5">The sequence shown here is derived from an EMBL/GenBank/DDBJ whole genome shotgun (WGS) entry which is preliminary data.</text>
</comment>
<dbReference type="InterPro" id="IPR001917">
    <property type="entry name" value="Aminotrans_II_pyridoxalP_BS"/>
</dbReference>
<dbReference type="InterPro" id="IPR006530">
    <property type="entry name" value="YD"/>
</dbReference>
<evidence type="ECO:0000259" key="4">
    <source>
        <dbReference type="Pfam" id="PF25023"/>
    </source>
</evidence>
<keyword evidence="1" id="KW-0677">Repeat</keyword>
<dbReference type="InterPro" id="IPR031325">
    <property type="entry name" value="RHS_repeat"/>
</dbReference>
<dbReference type="InterPro" id="IPR028994">
    <property type="entry name" value="Integrin_alpha_N"/>
</dbReference>
<dbReference type="InterPro" id="IPR056823">
    <property type="entry name" value="TEN-like_YD-shell"/>
</dbReference>
<feature type="region of interest" description="Disordered" evidence="2">
    <location>
        <begin position="172"/>
        <end position="196"/>
    </location>
</feature>
<dbReference type="InterPro" id="IPR022385">
    <property type="entry name" value="Rhs_assc_core"/>
</dbReference>
<evidence type="ECO:0000313" key="5">
    <source>
        <dbReference type="EMBL" id="KXH46724.1"/>
    </source>
</evidence>